<organism evidence="3 4">
    <name type="scientific">Clydaea vesicula</name>
    <dbReference type="NCBI Taxonomy" id="447962"/>
    <lineage>
        <taxon>Eukaryota</taxon>
        <taxon>Fungi</taxon>
        <taxon>Fungi incertae sedis</taxon>
        <taxon>Chytridiomycota</taxon>
        <taxon>Chytridiomycota incertae sedis</taxon>
        <taxon>Chytridiomycetes</taxon>
        <taxon>Lobulomycetales</taxon>
        <taxon>Lobulomycetaceae</taxon>
        <taxon>Clydaea</taxon>
    </lineage>
</organism>
<reference evidence="3" key="1">
    <citation type="submission" date="2020-05" db="EMBL/GenBank/DDBJ databases">
        <title>Phylogenomic resolution of chytrid fungi.</title>
        <authorList>
            <person name="Stajich J.E."/>
            <person name="Amses K."/>
            <person name="Simmons R."/>
            <person name="Seto K."/>
            <person name="Myers J."/>
            <person name="Bonds A."/>
            <person name="Quandt C.A."/>
            <person name="Barry K."/>
            <person name="Liu P."/>
            <person name="Grigoriev I."/>
            <person name="Longcore J.E."/>
            <person name="James T.Y."/>
        </authorList>
    </citation>
    <scope>NUCLEOTIDE SEQUENCE</scope>
    <source>
        <strain evidence="3">JEL0476</strain>
    </source>
</reference>
<evidence type="ECO:0000256" key="1">
    <source>
        <dbReference type="SAM" id="Coils"/>
    </source>
</evidence>
<gene>
    <name evidence="3" type="ORF">HK099_000266</name>
</gene>
<dbReference type="Proteomes" id="UP001211065">
    <property type="component" value="Unassembled WGS sequence"/>
</dbReference>
<dbReference type="EMBL" id="JADGJW010001053">
    <property type="protein sequence ID" value="KAJ3207450.1"/>
    <property type="molecule type" value="Genomic_DNA"/>
</dbReference>
<comment type="caution">
    <text evidence="3">The sequence shown here is derived from an EMBL/GenBank/DDBJ whole genome shotgun (WGS) entry which is preliminary data.</text>
</comment>
<protein>
    <submittedName>
        <fullName evidence="3">Uncharacterized protein</fullName>
    </submittedName>
</protein>
<evidence type="ECO:0000256" key="2">
    <source>
        <dbReference type="SAM" id="MobiDB-lite"/>
    </source>
</evidence>
<sequence length="552" mass="61685">MEICELKETIATKNLDIKQLEEKITKLENILEKNQKFLTEASTNTENAVENLVLSTVNKVDSALKTKAIFSSVTMQKKPIAPRLSISKLSENTSVRKPQAQVKSIKTKTLITPTYTLRPNAGKLSPKPISSPTSTKVSIKFISKIPPPKTSPKKLEKTLLKSYSKKVVEKNEKSAHSKEYSLDVSFPTISNSTILANRKLGIYELSSFNEKNLEISISNTMLEYQNAQFQTSFKSEGEKSNGSEKVLNIAQKLAKPLSKKKISMENSTVPRVVSKSHSRISTFSDSKLKRPLISVSPKVYSKISSEKGVVTEPHKGVNGEKKNDVSTAITQPKIKSVLAKVSARKQSLSRTMKVDEKYEKSSFNRSLAENTEFFLKPNKETELSELEESISNIRCQVAFYGFREIPFQIASQSDSLISQYCISNPIVINANYKNNKQAEQVTGSSDKQKHNLNAIDFSTFQKLSPKSLSSSKQTATHTESNLPTFSDWVIVEKHAGKSKTFQHAKKLSVLKNFNSKRVSCPPNFSQENRFTNAKSKNDENPSSFTTSNRKSN</sequence>
<feature type="region of interest" description="Disordered" evidence="2">
    <location>
        <begin position="520"/>
        <end position="552"/>
    </location>
</feature>
<name>A0AAD5TY91_9FUNG</name>
<proteinExistence type="predicted"/>
<feature type="coiled-coil region" evidence="1">
    <location>
        <begin position="10"/>
        <end position="37"/>
    </location>
</feature>
<dbReference type="AlphaFoldDB" id="A0AAD5TY91"/>
<accession>A0AAD5TY91</accession>
<keyword evidence="4" id="KW-1185">Reference proteome</keyword>
<evidence type="ECO:0000313" key="3">
    <source>
        <dbReference type="EMBL" id="KAJ3207450.1"/>
    </source>
</evidence>
<keyword evidence="1" id="KW-0175">Coiled coil</keyword>
<evidence type="ECO:0000313" key="4">
    <source>
        <dbReference type="Proteomes" id="UP001211065"/>
    </source>
</evidence>
<feature type="non-terminal residue" evidence="3">
    <location>
        <position position="552"/>
    </location>
</feature>